<evidence type="ECO:0000313" key="2">
    <source>
        <dbReference type="EMBL" id="KAJ8884043.1"/>
    </source>
</evidence>
<dbReference type="PROSITE" id="PS50994">
    <property type="entry name" value="INTEGRASE"/>
    <property type="match status" value="1"/>
</dbReference>
<dbReference type="PANTHER" id="PTHR47266">
    <property type="entry name" value="ENDONUCLEASE-RELATED"/>
    <property type="match status" value="1"/>
</dbReference>
<proteinExistence type="predicted"/>
<comment type="caution">
    <text evidence="2">The sequence shown here is derived from an EMBL/GenBank/DDBJ whole genome shotgun (WGS) entry which is preliminary data.</text>
</comment>
<name>A0ABQ9HI98_9NEOP</name>
<evidence type="ECO:0000259" key="1">
    <source>
        <dbReference type="PROSITE" id="PS50994"/>
    </source>
</evidence>
<dbReference type="InterPro" id="IPR001584">
    <property type="entry name" value="Integrase_cat-core"/>
</dbReference>
<gene>
    <name evidence="2" type="ORF">PR048_015900</name>
</gene>
<dbReference type="InterPro" id="IPR012337">
    <property type="entry name" value="RNaseH-like_sf"/>
</dbReference>
<keyword evidence="3" id="KW-1185">Reference proteome</keyword>
<dbReference type="InterPro" id="IPR036397">
    <property type="entry name" value="RNaseH_sf"/>
</dbReference>
<protein>
    <recommendedName>
        <fullName evidence="1">Integrase catalytic domain-containing protein</fullName>
    </recommendedName>
</protein>
<accession>A0ABQ9HI98</accession>
<sequence length="217" mass="25357">MPRQLIWLVDTWGLPEHWTKLKDNTIGIGYKEKHKSETCRLLQPISPGEPFDRVGIDLLGPFPKTSRGNRYCETHIDYGTRWAETQAGPTENAQEVTQFLLDSMICRHCTPNSIYQERLLVLRWFMSYYSSWIQRTMPSSYWPQCNGAVEQLHATLTTMILNYLSSNHRDWDTILLLVTFYHNISRHESTGFSPFLLLYSHEPILPSEVCFNQSRGR</sequence>
<feature type="domain" description="Integrase catalytic" evidence="1">
    <location>
        <begin position="43"/>
        <end position="202"/>
    </location>
</feature>
<organism evidence="2 3">
    <name type="scientific">Dryococelus australis</name>
    <dbReference type="NCBI Taxonomy" id="614101"/>
    <lineage>
        <taxon>Eukaryota</taxon>
        <taxon>Metazoa</taxon>
        <taxon>Ecdysozoa</taxon>
        <taxon>Arthropoda</taxon>
        <taxon>Hexapoda</taxon>
        <taxon>Insecta</taxon>
        <taxon>Pterygota</taxon>
        <taxon>Neoptera</taxon>
        <taxon>Polyneoptera</taxon>
        <taxon>Phasmatodea</taxon>
        <taxon>Verophasmatodea</taxon>
        <taxon>Anareolatae</taxon>
        <taxon>Phasmatidae</taxon>
        <taxon>Eurycanthinae</taxon>
        <taxon>Dryococelus</taxon>
    </lineage>
</organism>
<dbReference type="SUPFAM" id="SSF53098">
    <property type="entry name" value="Ribonuclease H-like"/>
    <property type="match status" value="1"/>
</dbReference>
<evidence type="ECO:0000313" key="3">
    <source>
        <dbReference type="Proteomes" id="UP001159363"/>
    </source>
</evidence>
<dbReference type="InterPro" id="IPR052160">
    <property type="entry name" value="Gypsy_RT_Integrase-like"/>
</dbReference>
<reference evidence="2 3" key="1">
    <citation type="submission" date="2023-02" db="EMBL/GenBank/DDBJ databases">
        <title>LHISI_Scaffold_Assembly.</title>
        <authorList>
            <person name="Stuart O.P."/>
            <person name="Cleave R."/>
            <person name="Magrath M.J.L."/>
            <person name="Mikheyev A.S."/>
        </authorList>
    </citation>
    <scope>NUCLEOTIDE SEQUENCE [LARGE SCALE GENOMIC DNA]</scope>
    <source>
        <strain evidence="2">Daus_M_001</strain>
        <tissue evidence="2">Leg muscle</tissue>
    </source>
</reference>
<dbReference type="EMBL" id="JARBHB010000005">
    <property type="protein sequence ID" value="KAJ8884043.1"/>
    <property type="molecule type" value="Genomic_DNA"/>
</dbReference>
<dbReference type="Proteomes" id="UP001159363">
    <property type="component" value="Chromosome 4"/>
</dbReference>
<dbReference type="Gene3D" id="3.30.420.10">
    <property type="entry name" value="Ribonuclease H-like superfamily/Ribonuclease H"/>
    <property type="match status" value="1"/>
</dbReference>